<reference evidence="9 10" key="1">
    <citation type="submission" date="2016-10" db="EMBL/GenBank/DDBJ databases">
        <authorList>
            <person name="de Groot N.N."/>
        </authorList>
    </citation>
    <scope>NUCLEOTIDE SEQUENCE [LARGE SCALE GENOMIC DNA]</scope>
    <source>
        <strain evidence="9 10">DSM 21019</strain>
    </source>
</reference>
<dbReference type="InterPro" id="IPR020546">
    <property type="entry name" value="ATP_synth_F1_dsu/esu_N"/>
</dbReference>
<dbReference type="GO" id="GO:0046933">
    <property type="term" value="F:proton-transporting ATP synthase activity, rotational mechanism"/>
    <property type="evidence" value="ECO:0007669"/>
    <property type="project" value="InterPro"/>
</dbReference>
<dbReference type="GO" id="GO:0045259">
    <property type="term" value="C:proton-transporting ATP synthase complex"/>
    <property type="evidence" value="ECO:0007669"/>
    <property type="project" value="UniProtKB-KW"/>
</dbReference>
<dbReference type="RefSeq" id="WP_092981678.1">
    <property type="nucleotide sequence ID" value="NZ_FOYQ01000001.1"/>
</dbReference>
<feature type="domain" description="ATP synthase F1 complex delta/epsilon subunit N-terminal" evidence="8">
    <location>
        <begin position="1"/>
        <end position="92"/>
    </location>
</feature>
<evidence type="ECO:0000256" key="4">
    <source>
        <dbReference type="ARBA" id="ARBA00022448"/>
    </source>
</evidence>
<sequence>MYLEIVSPEATLFAGEVSSVTVPGINGEFQMLEDHAPIVSLLQAGEVRMAGNAPIHEDFADRFTQGANGKTILEIKSGTVELKNNKVIVLAD</sequence>
<organism evidence="9 10">
    <name type="scientific">Robiginitalea myxolifaciens</name>
    <dbReference type="NCBI Taxonomy" id="400055"/>
    <lineage>
        <taxon>Bacteria</taxon>
        <taxon>Pseudomonadati</taxon>
        <taxon>Bacteroidota</taxon>
        <taxon>Flavobacteriia</taxon>
        <taxon>Flavobacteriales</taxon>
        <taxon>Flavobacteriaceae</taxon>
        <taxon>Robiginitalea</taxon>
    </lineage>
</organism>
<dbReference type="GO" id="GO:0012505">
    <property type="term" value="C:endomembrane system"/>
    <property type="evidence" value="ECO:0007669"/>
    <property type="project" value="UniProtKB-SubCell"/>
</dbReference>
<dbReference type="STRING" id="400055.SAMN04490243_1343"/>
<dbReference type="InterPro" id="IPR001469">
    <property type="entry name" value="ATP_synth_F1_dsu/esu"/>
</dbReference>
<dbReference type="Pfam" id="PF02823">
    <property type="entry name" value="ATP-synt_DE_N"/>
    <property type="match status" value="1"/>
</dbReference>
<comment type="function">
    <text evidence="1">Produces ATP from ADP in the presence of a proton gradient across the membrane.</text>
</comment>
<evidence type="ECO:0000259" key="8">
    <source>
        <dbReference type="Pfam" id="PF02823"/>
    </source>
</evidence>
<evidence type="ECO:0000256" key="3">
    <source>
        <dbReference type="ARBA" id="ARBA00005712"/>
    </source>
</evidence>
<proteinExistence type="inferred from homology"/>
<evidence type="ECO:0000313" key="10">
    <source>
        <dbReference type="Proteomes" id="UP000199534"/>
    </source>
</evidence>
<protein>
    <submittedName>
        <fullName evidence="9">F-type H+-transporting ATPase subunit epsilon</fullName>
    </submittedName>
</protein>
<keyword evidence="5" id="KW-0406">Ion transport</keyword>
<evidence type="ECO:0000256" key="5">
    <source>
        <dbReference type="ARBA" id="ARBA00023065"/>
    </source>
</evidence>
<comment type="subcellular location">
    <subcellularLocation>
        <location evidence="2">Endomembrane system</location>
        <topology evidence="2">Peripheral membrane protein</topology>
    </subcellularLocation>
</comment>
<evidence type="ECO:0000313" key="9">
    <source>
        <dbReference type="EMBL" id="SFR38044.1"/>
    </source>
</evidence>
<dbReference type="Proteomes" id="UP000199534">
    <property type="component" value="Unassembled WGS sequence"/>
</dbReference>
<comment type="similarity">
    <text evidence="3">Belongs to the ATPase epsilon chain family.</text>
</comment>
<keyword evidence="7" id="KW-0066">ATP synthesis</keyword>
<dbReference type="EMBL" id="FOYQ01000001">
    <property type="protein sequence ID" value="SFR38044.1"/>
    <property type="molecule type" value="Genomic_DNA"/>
</dbReference>
<dbReference type="OrthoDB" id="5294255at2"/>
<gene>
    <name evidence="9" type="ORF">SAMN04490243_1343</name>
</gene>
<evidence type="ECO:0000256" key="6">
    <source>
        <dbReference type="ARBA" id="ARBA00023136"/>
    </source>
</evidence>
<dbReference type="InterPro" id="IPR036771">
    <property type="entry name" value="ATPsynth_dsu/esu_N"/>
</dbReference>
<evidence type="ECO:0000256" key="1">
    <source>
        <dbReference type="ARBA" id="ARBA00003543"/>
    </source>
</evidence>
<accession>A0A1I6G773</accession>
<evidence type="ECO:0000256" key="7">
    <source>
        <dbReference type="ARBA" id="ARBA00023196"/>
    </source>
</evidence>
<dbReference type="AlphaFoldDB" id="A0A1I6G773"/>
<keyword evidence="6" id="KW-0472">Membrane</keyword>
<dbReference type="SUPFAM" id="SSF51344">
    <property type="entry name" value="Epsilon subunit of F1F0-ATP synthase N-terminal domain"/>
    <property type="match status" value="1"/>
</dbReference>
<evidence type="ECO:0000256" key="2">
    <source>
        <dbReference type="ARBA" id="ARBA00004184"/>
    </source>
</evidence>
<keyword evidence="7" id="KW-0139">CF(1)</keyword>
<dbReference type="CDD" id="cd12152">
    <property type="entry name" value="F1-ATPase_delta"/>
    <property type="match status" value="1"/>
</dbReference>
<keyword evidence="4" id="KW-0813">Transport</keyword>
<keyword evidence="10" id="KW-1185">Reference proteome</keyword>
<name>A0A1I6G773_9FLAO</name>
<dbReference type="Gene3D" id="2.60.15.10">
    <property type="entry name" value="F0F1 ATP synthase delta/epsilon subunit, N-terminal"/>
    <property type="match status" value="1"/>
</dbReference>